<reference evidence="4" key="3">
    <citation type="journal article" date="2012" name="PLoS Pathog.">
        <title>Comparative genomics of the apicomplexan parasites Toxoplasma gondii and Neospora caninum: Coccidia differing in host range and transmission strategy.</title>
        <authorList>
            <person name="Reid A.J."/>
            <person name="Vermont S.J."/>
            <person name="Cotton J.A."/>
            <person name="Harris D."/>
            <person name="Hill-Cawthorne G.A."/>
            <person name="Konen-Waisman S."/>
            <person name="Latham S.M."/>
            <person name="Mourier T."/>
            <person name="Norton R."/>
            <person name="Quail M.A."/>
            <person name="Sanders M."/>
            <person name="Shanmugam D."/>
            <person name="Sohal A."/>
            <person name="Wasmuth J.D."/>
            <person name="Brunk B."/>
            <person name="Grigg M.E."/>
            <person name="Howard J.C."/>
            <person name="Parkinson J."/>
            <person name="Roos D.S."/>
            <person name="Trees A.J."/>
            <person name="Berriman M."/>
            <person name="Pain A."/>
            <person name="Wastling J.M."/>
        </authorList>
    </citation>
    <scope>NUCLEOTIDE SEQUENCE [LARGE SCALE GENOMIC DNA]</scope>
    <source>
        <strain evidence="4">Liverpool</strain>
    </source>
</reference>
<reference evidence="2" key="2">
    <citation type="submission" date="2011-03" db="EMBL/GenBank/DDBJ databases">
        <title>Comparative genomics and transcriptomics of Neospora caninum and Toxoplasma gondii.</title>
        <authorList>
            <person name="Reid A.J."/>
            <person name="Sohal A."/>
            <person name="Harris D."/>
            <person name="Quail M."/>
            <person name="Sanders M."/>
            <person name="Berriman M."/>
            <person name="Wastling J.M."/>
            <person name="Pain A."/>
        </authorList>
    </citation>
    <scope>NUCLEOTIDE SEQUENCE</scope>
    <source>
        <strain evidence="2">Liverpool</strain>
    </source>
</reference>
<dbReference type="GeneID" id="13442951"/>
<evidence type="ECO:0000313" key="2">
    <source>
        <dbReference type="EMBL" id="CBZ52921.1"/>
    </source>
</evidence>
<evidence type="ECO:0008006" key="5">
    <source>
        <dbReference type="Google" id="ProtNLM"/>
    </source>
</evidence>
<dbReference type="EMBL" id="LN714482">
    <property type="protein sequence ID" value="CEL66903.1"/>
    <property type="molecule type" value="Genomic_DNA"/>
</dbReference>
<organism evidence="2 4">
    <name type="scientific">Neospora caninum (strain Liverpool)</name>
    <dbReference type="NCBI Taxonomy" id="572307"/>
    <lineage>
        <taxon>Eukaryota</taxon>
        <taxon>Sar</taxon>
        <taxon>Alveolata</taxon>
        <taxon>Apicomplexa</taxon>
        <taxon>Conoidasida</taxon>
        <taxon>Coccidia</taxon>
        <taxon>Eucoccidiorida</taxon>
        <taxon>Eimeriorina</taxon>
        <taxon>Sarcocystidae</taxon>
        <taxon>Neospora</taxon>
    </lineage>
</organism>
<accession>F0VGS7</accession>
<dbReference type="OrthoDB" id="328897at2759"/>
<keyword evidence="1" id="KW-0472">Membrane</keyword>
<feature type="transmembrane region" description="Helical" evidence="1">
    <location>
        <begin position="122"/>
        <end position="146"/>
    </location>
</feature>
<proteinExistence type="predicted"/>
<gene>
    <name evidence="3" type="ORF">BN1204_027090</name>
    <name evidence="2" type="ORF">NCLIV_027090</name>
</gene>
<feature type="transmembrane region" description="Helical" evidence="1">
    <location>
        <begin position="55"/>
        <end position="75"/>
    </location>
</feature>
<dbReference type="OMA" id="MFEMEEQ"/>
<dbReference type="AlphaFoldDB" id="F0VGS7"/>
<reference evidence="2" key="1">
    <citation type="submission" date="2011-02" db="EMBL/GenBank/DDBJ databases">
        <authorList>
            <person name="Aslett M."/>
        </authorList>
    </citation>
    <scope>NUCLEOTIDE SEQUENCE</scope>
    <source>
        <strain evidence="2">Liverpool</strain>
    </source>
</reference>
<dbReference type="Proteomes" id="UP000007494">
    <property type="component" value="Chromosome VIIb"/>
</dbReference>
<evidence type="ECO:0000313" key="4">
    <source>
        <dbReference type="Proteomes" id="UP000007494"/>
    </source>
</evidence>
<dbReference type="VEuPathDB" id="ToxoDB:NCLIV_027090"/>
<evidence type="ECO:0000256" key="1">
    <source>
        <dbReference type="SAM" id="Phobius"/>
    </source>
</evidence>
<keyword evidence="1" id="KW-1133">Transmembrane helix</keyword>
<sequence>MSFILEEETVPDAPSGLEHESWLGGQDEVAGSALPYKDEHVAQKETERLRTQVTFLWIFNAILQTSTIAIAVCASTLTYRGQQSTRWVLALTLVNFVILALAIGAGAWGMRKKNSRLLKQSSSIMIALCAICVFEWCYELLFILVFSRRAGKWQKGGQYTPEQIWEFNAWVFGDMAADMLSIGVCFISSHYSWELAKMFEMEEQTEGRKLRSSSSAYGTFCRDDIRQDVPSRITRI</sequence>
<dbReference type="eggNOG" id="ENOG502QYW0">
    <property type="taxonomic scope" value="Eukaryota"/>
</dbReference>
<evidence type="ECO:0000313" key="3">
    <source>
        <dbReference type="EMBL" id="CEL66903.1"/>
    </source>
</evidence>
<name>F0VGS7_NEOCL</name>
<dbReference type="EMBL" id="FR823389">
    <property type="protein sequence ID" value="CBZ52921.1"/>
    <property type="molecule type" value="Genomic_DNA"/>
</dbReference>
<keyword evidence="4" id="KW-1185">Reference proteome</keyword>
<protein>
    <recommendedName>
        <fullName evidence="5">Transmembrane protein</fullName>
    </recommendedName>
</protein>
<feature type="transmembrane region" description="Helical" evidence="1">
    <location>
        <begin position="87"/>
        <end position="110"/>
    </location>
</feature>
<dbReference type="InParanoid" id="F0VGS7"/>
<reference evidence="3" key="4">
    <citation type="journal article" date="2015" name="PLoS ONE">
        <title>Comprehensive Evaluation of Toxoplasma gondii VEG and Neospora caninum LIV Genomes with Tachyzoite Stage Transcriptome and Proteome Defines Novel Transcript Features.</title>
        <authorList>
            <person name="Ramaprasad A."/>
            <person name="Mourier T."/>
            <person name="Naeem R."/>
            <person name="Malas T.B."/>
            <person name="Moussa E."/>
            <person name="Panigrahi A."/>
            <person name="Vermont S.J."/>
            <person name="Otto T.D."/>
            <person name="Wastling J."/>
            <person name="Pain A."/>
        </authorList>
    </citation>
    <scope>NUCLEOTIDE SEQUENCE</scope>
    <source>
        <strain evidence="3">Liverpool</strain>
    </source>
</reference>
<dbReference type="RefSeq" id="XP_003882953.1">
    <property type="nucleotide sequence ID" value="XM_003882904.1"/>
</dbReference>
<keyword evidence="1" id="KW-0812">Transmembrane</keyword>